<feature type="region of interest" description="Disordered" evidence="1">
    <location>
        <begin position="130"/>
        <end position="160"/>
    </location>
</feature>
<dbReference type="AlphaFoldDB" id="A0AAW8DXT7"/>
<feature type="transmembrane region" description="Helical" evidence="2">
    <location>
        <begin position="108"/>
        <end position="126"/>
    </location>
</feature>
<dbReference type="RefSeq" id="WP_307692810.1">
    <property type="nucleotide sequence ID" value="NZ_JAUSRS010000005.1"/>
</dbReference>
<evidence type="ECO:0000313" key="4">
    <source>
        <dbReference type="Proteomes" id="UP001244295"/>
    </source>
</evidence>
<proteinExistence type="predicted"/>
<evidence type="ECO:0000256" key="1">
    <source>
        <dbReference type="SAM" id="MobiDB-lite"/>
    </source>
</evidence>
<feature type="compositionally biased region" description="Basic and acidic residues" evidence="1">
    <location>
        <begin position="139"/>
        <end position="157"/>
    </location>
</feature>
<evidence type="ECO:0008006" key="5">
    <source>
        <dbReference type="Google" id="ProtNLM"/>
    </source>
</evidence>
<keyword evidence="2" id="KW-0812">Transmembrane</keyword>
<gene>
    <name evidence="3" type="ORF">J2W25_003354</name>
</gene>
<keyword evidence="2" id="KW-0472">Membrane</keyword>
<evidence type="ECO:0000256" key="2">
    <source>
        <dbReference type="SAM" id="Phobius"/>
    </source>
</evidence>
<name>A0AAW8DXT7_9BURK</name>
<organism evidence="3 4">
    <name type="scientific">Variovorax boronicumulans</name>
    <dbReference type="NCBI Taxonomy" id="436515"/>
    <lineage>
        <taxon>Bacteria</taxon>
        <taxon>Pseudomonadati</taxon>
        <taxon>Pseudomonadota</taxon>
        <taxon>Betaproteobacteria</taxon>
        <taxon>Burkholderiales</taxon>
        <taxon>Comamonadaceae</taxon>
        <taxon>Variovorax</taxon>
    </lineage>
</organism>
<sequence>MQILRVFVVVCLAAMGVAMLCVALLSALDAALILFSYDKVEGVVTGAGNAEVRVDYVRPDGRRAVLYARSGGKFNARPVGKKVAVLLPPKDRLDGSLKPILKDDLNPVAMEFMFAVLFLVGALVIWEGRSGGASSQSSEDLRTRGVDTHSKEPERPVRPQASIDFEHASANTREMDLTQLARLQALIDREYTSVDTRQRELDRQARLQASIDLEIAERRAKKDAR</sequence>
<accession>A0AAW8DXT7</accession>
<dbReference type="EMBL" id="JAUSRR010000005">
    <property type="protein sequence ID" value="MDP9924322.1"/>
    <property type="molecule type" value="Genomic_DNA"/>
</dbReference>
<comment type="caution">
    <text evidence="3">The sequence shown here is derived from an EMBL/GenBank/DDBJ whole genome shotgun (WGS) entry which is preliminary data.</text>
</comment>
<evidence type="ECO:0000313" key="3">
    <source>
        <dbReference type="EMBL" id="MDP9924322.1"/>
    </source>
</evidence>
<dbReference type="Proteomes" id="UP001244295">
    <property type="component" value="Unassembled WGS sequence"/>
</dbReference>
<protein>
    <recommendedName>
        <fullName evidence="5">DUF3592 domain-containing protein</fullName>
    </recommendedName>
</protein>
<reference evidence="3" key="1">
    <citation type="submission" date="2023-07" db="EMBL/GenBank/DDBJ databases">
        <title>Sorghum-associated microbial communities from plants grown in Nebraska, USA.</title>
        <authorList>
            <person name="Schachtman D."/>
        </authorList>
    </citation>
    <scope>NUCLEOTIDE SEQUENCE</scope>
    <source>
        <strain evidence="3">DS2795</strain>
    </source>
</reference>
<keyword evidence="2" id="KW-1133">Transmembrane helix</keyword>